<keyword evidence="7" id="KW-0573">Peptidoglycan synthesis</keyword>
<evidence type="ECO:0000256" key="8">
    <source>
        <dbReference type="NCBIfam" id="TIGR00445"/>
    </source>
</evidence>
<dbReference type="Proteomes" id="UP000485367">
    <property type="component" value="Unassembled WGS sequence"/>
</dbReference>
<gene>
    <name evidence="7 10" type="primary">mraY</name>
    <name evidence="10" type="ORF">BWY43_00207</name>
</gene>
<evidence type="ECO:0000256" key="1">
    <source>
        <dbReference type="ARBA" id="ARBA00004141"/>
    </source>
</evidence>
<evidence type="ECO:0000256" key="5">
    <source>
        <dbReference type="ARBA" id="ARBA00022989"/>
    </source>
</evidence>
<evidence type="ECO:0000256" key="4">
    <source>
        <dbReference type="ARBA" id="ARBA00022692"/>
    </source>
</evidence>
<evidence type="ECO:0000256" key="2">
    <source>
        <dbReference type="ARBA" id="ARBA00005583"/>
    </source>
</evidence>
<protein>
    <recommendedName>
        <fullName evidence="7 8">Phospho-N-acetylmuramoyl-pentapeptide-transferase</fullName>
        <ecNumber evidence="7 8">2.7.8.13</ecNumber>
    </recommendedName>
    <alternativeName>
        <fullName evidence="7">UDP-MurNAc-pentapeptide phosphotransferase</fullName>
    </alternativeName>
</protein>
<feature type="transmembrane region" description="Helical" evidence="7">
    <location>
        <begin position="125"/>
        <end position="144"/>
    </location>
</feature>
<dbReference type="Pfam" id="PF10555">
    <property type="entry name" value="MraY_sig1"/>
    <property type="match status" value="1"/>
</dbReference>
<dbReference type="EC" id="2.7.8.13" evidence="7 8"/>
<evidence type="ECO:0000256" key="9">
    <source>
        <dbReference type="PIRSR" id="PIRSR600715-1"/>
    </source>
</evidence>
<feature type="transmembrane region" description="Helical" evidence="7">
    <location>
        <begin position="95"/>
        <end position="113"/>
    </location>
</feature>
<keyword evidence="7" id="KW-0133">Cell shape</keyword>
<comment type="catalytic activity">
    <reaction evidence="7">
        <text>UDP-N-acetyl-alpha-D-muramoyl-L-alanyl-gamma-D-glutamyl-meso-2,6-diaminopimeloyl-D-alanyl-D-alanine + di-trans,octa-cis-undecaprenyl phosphate = di-trans,octa-cis-undecaprenyl diphospho-N-acetyl-alpha-D-muramoyl-L-alanyl-D-glutamyl-meso-2,6-diaminopimeloyl-D-alanyl-D-alanine + UMP</text>
        <dbReference type="Rhea" id="RHEA:28386"/>
        <dbReference type="ChEBI" id="CHEBI:57865"/>
        <dbReference type="ChEBI" id="CHEBI:60392"/>
        <dbReference type="ChEBI" id="CHEBI:61386"/>
        <dbReference type="ChEBI" id="CHEBI:61387"/>
        <dbReference type="EC" id="2.7.8.13"/>
    </reaction>
</comment>
<feature type="transmembrane region" description="Helical" evidence="7">
    <location>
        <begin position="240"/>
        <end position="260"/>
    </location>
</feature>
<evidence type="ECO:0000256" key="3">
    <source>
        <dbReference type="ARBA" id="ARBA00022679"/>
    </source>
</evidence>
<dbReference type="GO" id="GO:0071555">
    <property type="term" value="P:cell wall organization"/>
    <property type="evidence" value="ECO:0007669"/>
    <property type="project" value="UniProtKB-KW"/>
</dbReference>
<dbReference type="InterPro" id="IPR003524">
    <property type="entry name" value="PNAcMuramoyl-5peptid_Trfase"/>
</dbReference>
<dbReference type="GO" id="GO:0046872">
    <property type="term" value="F:metal ion binding"/>
    <property type="evidence" value="ECO:0007669"/>
    <property type="project" value="UniProtKB-KW"/>
</dbReference>
<dbReference type="EMBL" id="MWBO01000012">
    <property type="protein sequence ID" value="OQA53053.1"/>
    <property type="molecule type" value="Genomic_DNA"/>
</dbReference>
<comment type="similarity">
    <text evidence="2 7">Belongs to the glycosyltransferase 4 family. MraY subfamily.</text>
</comment>
<comment type="subcellular location">
    <subcellularLocation>
        <location evidence="7">Cell membrane</location>
        <topology evidence="7">Multi-pass membrane protein</topology>
    </subcellularLocation>
    <subcellularLocation>
        <location evidence="1">Membrane</location>
        <topology evidence="1">Multi-pass membrane protein</topology>
    </subcellularLocation>
</comment>
<feature type="transmembrane region" description="Helical" evidence="7">
    <location>
        <begin position="164"/>
        <end position="181"/>
    </location>
</feature>
<feature type="transmembrane region" description="Helical" evidence="7">
    <location>
        <begin position="319"/>
        <end position="337"/>
    </location>
</feature>
<dbReference type="GO" id="GO:0008360">
    <property type="term" value="P:regulation of cell shape"/>
    <property type="evidence" value="ECO:0007669"/>
    <property type="project" value="UniProtKB-KW"/>
</dbReference>
<keyword evidence="3 7" id="KW-0808">Transferase</keyword>
<keyword evidence="6 7" id="KW-0472">Membrane</keyword>
<feature type="transmembrane region" description="Helical" evidence="7">
    <location>
        <begin position="188"/>
        <end position="207"/>
    </location>
</feature>
<accession>A0A1V5SFM9</accession>
<keyword evidence="7" id="KW-0132">Cell division</keyword>
<comment type="caution">
    <text evidence="10">The sequence shown here is derived from an EMBL/GenBank/DDBJ whole genome shotgun (WGS) entry which is preliminary data.</text>
</comment>
<dbReference type="UniPathway" id="UPA00219"/>
<dbReference type="HAMAP" id="MF_00038">
    <property type="entry name" value="MraY"/>
    <property type="match status" value="1"/>
</dbReference>
<dbReference type="GO" id="GO:0051301">
    <property type="term" value="P:cell division"/>
    <property type="evidence" value="ECO:0007669"/>
    <property type="project" value="UniProtKB-KW"/>
</dbReference>
<dbReference type="GO" id="GO:0008963">
    <property type="term" value="F:phospho-N-acetylmuramoyl-pentapeptide-transferase activity"/>
    <property type="evidence" value="ECO:0007669"/>
    <property type="project" value="UniProtKB-UniRule"/>
</dbReference>
<keyword evidence="7" id="KW-0961">Cell wall biogenesis/degradation</keyword>
<feature type="binding site" evidence="9">
    <location>
        <position position="184"/>
    </location>
    <ligand>
        <name>Mg(2+)</name>
        <dbReference type="ChEBI" id="CHEBI:18420"/>
    </ligand>
</feature>
<feature type="transmembrane region" description="Helical" evidence="7">
    <location>
        <begin position="71"/>
        <end position="89"/>
    </location>
</feature>
<feature type="transmembrane region" description="Helical" evidence="7">
    <location>
        <begin position="213"/>
        <end position="233"/>
    </location>
</feature>
<dbReference type="Pfam" id="PF00953">
    <property type="entry name" value="Glycos_transf_4"/>
    <property type="match status" value="1"/>
</dbReference>
<comment type="function">
    <text evidence="7">Catalyzes the initial step of the lipid cycle reactions in the biosynthesis of the cell wall peptidoglycan: transfers peptidoglycan precursor phospho-MurNAc-pentapeptide from UDP-MurNAc-pentapeptide onto the lipid carrier undecaprenyl phosphate, yielding undecaprenyl-pyrophosphoryl-MurNAc-pentapeptide, known as lipid I.</text>
</comment>
<keyword evidence="7" id="KW-0131">Cell cycle</keyword>
<evidence type="ECO:0000313" key="10">
    <source>
        <dbReference type="EMBL" id="OQA53053.1"/>
    </source>
</evidence>
<evidence type="ECO:0000256" key="6">
    <source>
        <dbReference type="ARBA" id="ARBA00023136"/>
    </source>
</evidence>
<dbReference type="NCBIfam" id="TIGR00445">
    <property type="entry name" value="mraY"/>
    <property type="match status" value="1"/>
</dbReference>
<dbReference type="GO" id="GO:0051992">
    <property type="term" value="F:UDP-N-acetylmuramoyl-L-alanyl-D-glutamyl-meso-2,6-diaminopimelyl-D-alanyl-D-alanine:undecaprenyl-phosphate transferase activity"/>
    <property type="evidence" value="ECO:0007669"/>
    <property type="project" value="RHEA"/>
</dbReference>
<organism evidence="10">
    <name type="scientific">candidate division WS2 bacterium ADurb.Bin280</name>
    <dbReference type="NCBI Taxonomy" id="1852829"/>
    <lineage>
        <taxon>Bacteria</taxon>
        <taxon>candidate division WS2</taxon>
    </lineage>
</organism>
<dbReference type="GO" id="GO:0009252">
    <property type="term" value="P:peptidoglycan biosynthetic process"/>
    <property type="evidence" value="ECO:0007669"/>
    <property type="project" value="UniProtKB-UniRule"/>
</dbReference>
<keyword evidence="5 7" id="KW-1133">Transmembrane helix</keyword>
<keyword evidence="7" id="KW-1003">Cell membrane</keyword>
<evidence type="ECO:0000256" key="7">
    <source>
        <dbReference type="HAMAP-Rule" id="MF_00038"/>
    </source>
</evidence>
<proteinExistence type="inferred from homology"/>
<feature type="transmembrane region" description="Helical" evidence="7">
    <location>
        <begin position="12"/>
        <end position="37"/>
    </location>
</feature>
<keyword evidence="4 7" id="KW-0812">Transmembrane</keyword>
<sequence length="338" mass="37138">MNVFSVVGSQFTIVFMFLSLSFFATMLITPFFTDFLFRNKIGKKIRSVDHEGKKTPIFSALHKSKENTPTMGGILVWGVAALITLASNFSRTTYLPIFTIVSCGVIGAIDDLMNVLGKGSSGMRFWTKLAMYLVVASLGAFWFAGKLDWLSRGFLIPGVGDIFLGYWYVPIFVLTLVFVAFSANQTDGLDGLAGGVFSFAFATYTLVCLIQGNYALAVFCATLLGALLAFLWFNVYPARFFMGDTGAMSLGMMLAVIAFLTNTVYLLPFVGFVLLVEALSTIVQIASKKIFKRKVFLVAPIHHHFEAMGWPEVKVTMRFWIVSAVMSAIGLSIFLVSG</sequence>
<comment type="cofactor">
    <cofactor evidence="7 9">
        <name>Mg(2+)</name>
        <dbReference type="ChEBI" id="CHEBI:18420"/>
    </cofactor>
</comment>
<keyword evidence="7 9" id="KW-0479">Metal-binding</keyword>
<dbReference type="GO" id="GO:0005886">
    <property type="term" value="C:plasma membrane"/>
    <property type="evidence" value="ECO:0007669"/>
    <property type="project" value="UniProtKB-SubCell"/>
</dbReference>
<keyword evidence="7 9" id="KW-0460">Magnesium</keyword>
<dbReference type="CDD" id="cd06852">
    <property type="entry name" value="GT_MraY"/>
    <property type="match status" value="1"/>
</dbReference>
<dbReference type="PANTHER" id="PTHR22926">
    <property type="entry name" value="PHOSPHO-N-ACETYLMURAMOYL-PENTAPEPTIDE-TRANSFERASE"/>
    <property type="match status" value="1"/>
</dbReference>
<dbReference type="PANTHER" id="PTHR22926:SF5">
    <property type="entry name" value="PHOSPHO-N-ACETYLMURAMOYL-PENTAPEPTIDE-TRANSFERASE HOMOLOG"/>
    <property type="match status" value="1"/>
</dbReference>
<feature type="binding site" evidence="9">
    <location>
        <position position="244"/>
    </location>
    <ligand>
        <name>Mg(2+)</name>
        <dbReference type="ChEBI" id="CHEBI:18420"/>
    </ligand>
</feature>
<dbReference type="AlphaFoldDB" id="A0A1V5SFM9"/>
<dbReference type="InterPro" id="IPR018480">
    <property type="entry name" value="PNAcMuramoyl-5peptid_Trfase_CS"/>
</dbReference>
<comment type="pathway">
    <text evidence="7">Cell wall biogenesis; peptidoglycan biosynthesis.</text>
</comment>
<dbReference type="InterPro" id="IPR000715">
    <property type="entry name" value="Glycosyl_transferase_4"/>
</dbReference>
<reference evidence="10" key="1">
    <citation type="submission" date="2017-02" db="EMBL/GenBank/DDBJ databases">
        <title>Delving into the versatile metabolic prowess of the omnipresent phylum Bacteroidetes.</title>
        <authorList>
            <person name="Nobu M.K."/>
            <person name="Mei R."/>
            <person name="Narihiro T."/>
            <person name="Kuroda K."/>
            <person name="Liu W.-T."/>
        </authorList>
    </citation>
    <scope>NUCLEOTIDE SEQUENCE</scope>
    <source>
        <strain evidence="10">ADurb.Bin280</strain>
    </source>
</reference>
<name>A0A1V5SFM9_9BACT</name>